<dbReference type="EMBL" id="FORF01000022">
    <property type="protein sequence ID" value="SFJ48765.1"/>
    <property type="molecule type" value="Genomic_DNA"/>
</dbReference>
<dbReference type="InterPro" id="IPR001789">
    <property type="entry name" value="Sig_transdc_resp-reg_receiver"/>
</dbReference>
<feature type="domain" description="Response regulatory" evidence="5">
    <location>
        <begin position="4"/>
        <end position="120"/>
    </location>
</feature>
<dbReference type="SUPFAM" id="SSF52172">
    <property type="entry name" value="CheY-like"/>
    <property type="match status" value="1"/>
</dbReference>
<gene>
    <name evidence="6" type="ORF">SAMN03080618_03124</name>
</gene>
<keyword evidence="1 4" id="KW-0597">Phosphoprotein</keyword>
<evidence type="ECO:0000313" key="6">
    <source>
        <dbReference type="EMBL" id="SFJ48765.1"/>
    </source>
</evidence>
<dbReference type="GO" id="GO:0000160">
    <property type="term" value="P:phosphorelay signal transduction system"/>
    <property type="evidence" value="ECO:0007669"/>
    <property type="project" value="InterPro"/>
</dbReference>
<dbReference type="PANTHER" id="PTHR44591:SF3">
    <property type="entry name" value="RESPONSE REGULATORY DOMAIN-CONTAINING PROTEIN"/>
    <property type="match status" value="1"/>
</dbReference>
<reference evidence="7" key="1">
    <citation type="submission" date="2016-10" db="EMBL/GenBank/DDBJ databases">
        <authorList>
            <person name="Varghese N."/>
            <person name="Submissions S."/>
        </authorList>
    </citation>
    <scope>NUCLEOTIDE SEQUENCE [LARGE SCALE GENOMIC DNA]</scope>
    <source>
        <strain evidence="7">DSM 21857</strain>
    </source>
</reference>
<evidence type="ECO:0000256" key="3">
    <source>
        <dbReference type="ARBA" id="ARBA00023163"/>
    </source>
</evidence>
<keyword evidence="3" id="KW-0804">Transcription</keyword>
<dbReference type="SMART" id="SM00448">
    <property type="entry name" value="REC"/>
    <property type="match status" value="1"/>
</dbReference>
<dbReference type="InterPro" id="IPR050595">
    <property type="entry name" value="Bact_response_regulator"/>
</dbReference>
<dbReference type="Proteomes" id="UP000242763">
    <property type="component" value="Unassembled WGS sequence"/>
</dbReference>
<dbReference type="Pfam" id="PF00072">
    <property type="entry name" value="Response_reg"/>
    <property type="match status" value="1"/>
</dbReference>
<sequence>MMKRCMIVDDSNIIRKVAKRILSGPDLAVIEASNGRDALAMCRSHMPEIIIVDTTLPDMEVEDFIRQAMAAHPLTKPSIHICLIQFDVGAIMRAKRAGAKGYILKPFDRTQLLEQFREMDIAS</sequence>
<name>A0A1I3RR12_9HYPH</name>
<keyword evidence="2" id="KW-0805">Transcription regulation</keyword>
<proteinExistence type="predicted"/>
<dbReference type="STRING" id="1121003.SAMN03080618_03124"/>
<evidence type="ECO:0000256" key="1">
    <source>
        <dbReference type="ARBA" id="ARBA00022553"/>
    </source>
</evidence>
<evidence type="ECO:0000256" key="4">
    <source>
        <dbReference type="PROSITE-ProRule" id="PRU00169"/>
    </source>
</evidence>
<organism evidence="6 7">
    <name type="scientific">Aquamicrobium aerolatum DSM 21857</name>
    <dbReference type="NCBI Taxonomy" id="1121003"/>
    <lineage>
        <taxon>Bacteria</taxon>
        <taxon>Pseudomonadati</taxon>
        <taxon>Pseudomonadota</taxon>
        <taxon>Alphaproteobacteria</taxon>
        <taxon>Hyphomicrobiales</taxon>
        <taxon>Phyllobacteriaceae</taxon>
        <taxon>Aerobium</taxon>
    </lineage>
</organism>
<feature type="modified residue" description="4-aspartylphosphate" evidence="4">
    <location>
        <position position="53"/>
    </location>
</feature>
<dbReference type="PANTHER" id="PTHR44591">
    <property type="entry name" value="STRESS RESPONSE REGULATOR PROTEIN 1"/>
    <property type="match status" value="1"/>
</dbReference>
<dbReference type="InterPro" id="IPR011006">
    <property type="entry name" value="CheY-like_superfamily"/>
</dbReference>
<protein>
    <submittedName>
        <fullName evidence="6">Two-component system, chemotaxis family, response regulator CheY</fullName>
    </submittedName>
</protein>
<dbReference type="Gene3D" id="3.40.50.2300">
    <property type="match status" value="1"/>
</dbReference>
<evidence type="ECO:0000256" key="2">
    <source>
        <dbReference type="ARBA" id="ARBA00023015"/>
    </source>
</evidence>
<evidence type="ECO:0000259" key="5">
    <source>
        <dbReference type="PROSITE" id="PS50110"/>
    </source>
</evidence>
<accession>A0A1I3RR12</accession>
<evidence type="ECO:0000313" key="7">
    <source>
        <dbReference type="Proteomes" id="UP000242763"/>
    </source>
</evidence>
<dbReference type="AlphaFoldDB" id="A0A1I3RR12"/>
<dbReference type="PROSITE" id="PS50110">
    <property type="entry name" value="RESPONSE_REGULATORY"/>
    <property type="match status" value="1"/>
</dbReference>
<keyword evidence="7" id="KW-1185">Reference proteome</keyword>